<dbReference type="InterPro" id="IPR002220">
    <property type="entry name" value="DapA-like"/>
</dbReference>
<dbReference type="PANTHER" id="PTHR12128">
    <property type="entry name" value="DIHYDRODIPICOLINATE SYNTHASE"/>
    <property type="match status" value="1"/>
</dbReference>
<feature type="active site" description="Schiff-base intermediate with substrate" evidence="12">
    <location>
        <position position="162"/>
    </location>
</feature>
<evidence type="ECO:0000256" key="11">
    <source>
        <dbReference type="ARBA" id="ARBA00047836"/>
    </source>
</evidence>
<comment type="catalytic activity">
    <reaction evidence="11 12">
        <text>L-aspartate 4-semialdehyde + pyruvate = (2S,4S)-4-hydroxy-2,3,4,5-tetrahydrodipicolinate + H2O + H(+)</text>
        <dbReference type="Rhea" id="RHEA:34171"/>
        <dbReference type="ChEBI" id="CHEBI:15361"/>
        <dbReference type="ChEBI" id="CHEBI:15377"/>
        <dbReference type="ChEBI" id="CHEBI:15378"/>
        <dbReference type="ChEBI" id="CHEBI:67139"/>
        <dbReference type="ChEBI" id="CHEBI:537519"/>
        <dbReference type="EC" id="4.3.3.7"/>
    </reaction>
</comment>
<evidence type="ECO:0000256" key="12">
    <source>
        <dbReference type="HAMAP-Rule" id="MF_00418"/>
    </source>
</evidence>
<evidence type="ECO:0000256" key="13">
    <source>
        <dbReference type="PIRNR" id="PIRNR001365"/>
    </source>
</evidence>
<keyword evidence="6 12" id="KW-0028">Amino-acid biosynthesis</keyword>
<comment type="caution">
    <text evidence="14">The sequence shown here is derived from an EMBL/GenBank/DDBJ whole genome shotgun (WGS) entry which is preliminary data.</text>
</comment>
<reference evidence="14" key="1">
    <citation type="journal article" date="2007" name="Int. J. Syst. Evol. Microbiol.">
        <title>Luteimonas composti sp. nov., a moderately thermophilic bacterium isolated from food waste.</title>
        <authorList>
            <person name="Young C.C."/>
            <person name="Kampfer P."/>
            <person name="Chen W.M."/>
            <person name="Yen W.S."/>
            <person name="Arun A.B."/>
            <person name="Lai W.A."/>
            <person name="Shen F.T."/>
            <person name="Rekha P.D."/>
            <person name="Lin K.Y."/>
            <person name="Chou J.H."/>
        </authorList>
    </citation>
    <scope>NUCLEOTIDE SEQUENCE</scope>
    <source>
        <strain evidence="14">CC-YY355</strain>
    </source>
</reference>
<comment type="function">
    <text evidence="1 12">Catalyzes the condensation of (S)-aspartate-beta-semialdehyde [(S)-ASA] and pyruvate to 4-hydroxy-tetrahydrodipicolinate (HTPA).</text>
</comment>
<dbReference type="RefSeq" id="WP_280941671.1">
    <property type="nucleotide sequence ID" value="NZ_JARYGX010000013.1"/>
</dbReference>
<evidence type="ECO:0000256" key="4">
    <source>
        <dbReference type="ARBA" id="ARBA00012086"/>
    </source>
</evidence>
<dbReference type="Proteomes" id="UP001160550">
    <property type="component" value="Unassembled WGS sequence"/>
</dbReference>
<dbReference type="InterPro" id="IPR020624">
    <property type="entry name" value="Schiff_base-form_aldolases_CS"/>
</dbReference>
<evidence type="ECO:0000256" key="6">
    <source>
        <dbReference type="ARBA" id="ARBA00022605"/>
    </source>
</evidence>
<feature type="site" description="Part of a proton relay during catalysis" evidence="12">
    <location>
        <position position="108"/>
    </location>
</feature>
<comment type="similarity">
    <text evidence="3 12 13">Belongs to the DapA family.</text>
</comment>
<feature type="active site" description="Proton donor/acceptor" evidence="12">
    <location>
        <position position="134"/>
    </location>
</feature>
<dbReference type="PROSITE" id="PS00665">
    <property type="entry name" value="DHDPS_1"/>
    <property type="match status" value="1"/>
</dbReference>
<gene>
    <name evidence="12 14" type="primary">dapA</name>
    <name evidence="14" type="ORF">QF205_05100</name>
</gene>
<dbReference type="PROSITE" id="PS00666">
    <property type="entry name" value="DHDPS_2"/>
    <property type="match status" value="1"/>
</dbReference>
<evidence type="ECO:0000256" key="1">
    <source>
        <dbReference type="ARBA" id="ARBA00003294"/>
    </source>
</evidence>
<keyword evidence="10 12" id="KW-0704">Schiff base</keyword>
<dbReference type="PIRSF" id="PIRSF001365">
    <property type="entry name" value="DHDPS"/>
    <property type="match status" value="1"/>
</dbReference>
<keyword evidence="9 12" id="KW-0456">Lyase</keyword>
<keyword evidence="7 12" id="KW-0220">Diaminopimelate biosynthesis</keyword>
<name>A0ABT6MPS9_9GAMM</name>
<evidence type="ECO:0000313" key="15">
    <source>
        <dbReference type="Proteomes" id="UP001160550"/>
    </source>
</evidence>
<keyword evidence="5 12" id="KW-0963">Cytoplasm</keyword>
<dbReference type="PANTHER" id="PTHR12128:SF66">
    <property type="entry name" value="4-HYDROXY-2-OXOGLUTARATE ALDOLASE, MITOCHONDRIAL"/>
    <property type="match status" value="1"/>
</dbReference>
<comment type="subcellular location">
    <subcellularLocation>
        <location evidence="12">Cytoplasm</location>
    </subcellularLocation>
</comment>
<proteinExistence type="inferred from homology"/>
<keyword evidence="8 12" id="KW-0457">Lysine biosynthesis</keyword>
<keyword evidence="15" id="KW-1185">Reference proteome</keyword>
<comment type="pathway">
    <text evidence="2 12">Amino-acid biosynthesis; L-lysine biosynthesis via DAP pathway; (S)-tetrahydrodipicolinate from L-aspartate: step 3/4.</text>
</comment>
<dbReference type="Gene3D" id="3.20.20.70">
    <property type="entry name" value="Aldolase class I"/>
    <property type="match status" value="1"/>
</dbReference>
<feature type="binding site" evidence="12">
    <location>
        <position position="204"/>
    </location>
    <ligand>
        <name>pyruvate</name>
        <dbReference type="ChEBI" id="CHEBI:15361"/>
    </ligand>
</feature>
<reference evidence="14" key="2">
    <citation type="submission" date="2023-04" db="EMBL/GenBank/DDBJ databases">
        <authorList>
            <person name="Sun J.-Q."/>
        </authorList>
    </citation>
    <scope>NUCLEOTIDE SEQUENCE</scope>
    <source>
        <strain evidence="14">CC-YY355</strain>
    </source>
</reference>
<evidence type="ECO:0000256" key="3">
    <source>
        <dbReference type="ARBA" id="ARBA00007592"/>
    </source>
</evidence>
<evidence type="ECO:0000256" key="7">
    <source>
        <dbReference type="ARBA" id="ARBA00022915"/>
    </source>
</evidence>
<feature type="site" description="Part of a proton relay during catalysis" evidence="12">
    <location>
        <position position="45"/>
    </location>
</feature>
<dbReference type="InterPro" id="IPR013785">
    <property type="entry name" value="Aldolase_TIM"/>
</dbReference>
<evidence type="ECO:0000256" key="9">
    <source>
        <dbReference type="ARBA" id="ARBA00023239"/>
    </source>
</evidence>
<comment type="subunit">
    <text evidence="12">Homotetramer; dimer of dimers.</text>
</comment>
<evidence type="ECO:0000313" key="14">
    <source>
        <dbReference type="EMBL" id="MDH7452463.1"/>
    </source>
</evidence>
<dbReference type="GO" id="GO:0008840">
    <property type="term" value="F:4-hydroxy-tetrahydrodipicolinate synthase activity"/>
    <property type="evidence" value="ECO:0007669"/>
    <property type="project" value="UniProtKB-EC"/>
</dbReference>
<dbReference type="SUPFAM" id="SSF51569">
    <property type="entry name" value="Aldolase"/>
    <property type="match status" value="1"/>
</dbReference>
<accession>A0ABT6MPS9</accession>
<dbReference type="Pfam" id="PF00701">
    <property type="entry name" value="DHDPS"/>
    <property type="match status" value="1"/>
</dbReference>
<feature type="binding site" evidence="12">
    <location>
        <position position="46"/>
    </location>
    <ligand>
        <name>pyruvate</name>
        <dbReference type="ChEBI" id="CHEBI:15361"/>
    </ligand>
</feature>
<protein>
    <recommendedName>
        <fullName evidence="4 12">4-hydroxy-tetrahydrodipicolinate synthase</fullName>
        <shortName evidence="12">HTPA synthase</shortName>
        <ecNumber evidence="4 12">4.3.3.7</ecNumber>
    </recommendedName>
</protein>
<comment type="caution">
    <text evidence="12">Was originally thought to be a dihydrodipicolinate synthase (DHDPS), catalyzing the condensation of (S)-aspartate-beta-semialdehyde [(S)-ASA] and pyruvate to dihydrodipicolinate (DHDP). However, it was shown in E.coli that the product of the enzymatic reaction is not dihydrodipicolinate but in fact (4S)-4-hydroxy-2,3,4,5-tetrahydro-(2S)-dipicolinic acid (HTPA), and that the consecutive dehydration reaction leading to DHDP is not spontaneous but catalyzed by DapB.</text>
</comment>
<organism evidence="14 15">
    <name type="scientific">Luteimonas composti</name>
    <dbReference type="NCBI Taxonomy" id="398257"/>
    <lineage>
        <taxon>Bacteria</taxon>
        <taxon>Pseudomonadati</taxon>
        <taxon>Pseudomonadota</taxon>
        <taxon>Gammaproteobacteria</taxon>
        <taxon>Lysobacterales</taxon>
        <taxon>Lysobacteraceae</taxon>
        <taxon>Luteimonas</taxon>
    </lineage>
</organism>
<sequence length="301" mass="31092">MRLSGSITALATPFTATGELDLDAWRRLLQAQCEAGTQAVVVAGSTGEAASLLDVEYDALLRTAVETIGGRIPVLAGTGYSATGKTIEQTRRAATLGADAALVVTPPYVRPTQAGLLAHYGALAEDGALPIVMYNVPARTGCDLQPATVASLVDHPRIVGVKEAVADPARMAEWFALRREGFSVLGGDDATAAEAMLSGADGVISVVSNLVPAAMRRLCDLARAGRRAEALDWNAGLEQFHQFASLEPNPIPVKAALALLGVGHGPRLPLTVLSAANQPAAVRIAAAAVAIEHSLRDPLAA</sequence>
<dbReference type="InterPro" id="IPR005263">
    <property type="entry name" value="DapA"/>
</dbReference>
<dbReference type="HAMAP" id="MF_00418">
    <property type="entry name" value="DapA"/>
    <property type="match status" value="1"/>
</dbReference>
<dbReference type="SMART" id="SM01130">
    <property type="entry name" value="DHDPS"/>
    <property type="match status" value="1"/>
</dbReference>
<evidence type="ECO:0000256" key="10">
    <source>
        <dbReference type="ARBA" id="ARBA00023270"/>
    </source>
</evidence>
<dbReference type="EMBL" id="JARYGX010000013">
    <property type="protein sequence ID" value="MDH7452463.1"/>
    <property type="molecule type" value="Genomic_DNA"/>
</dbReference>
<evidence type="ECO:0000256" key="5">
    <source>
        <dbReference type="ARBA" id="ARBA00022490"/>
    </source>
</evidence>
<dbReference type="EC" id="4.3.3.7" evidence="4 12"/>
<evidence type="ECO:0000256" key="8">
    <source>
        <dbReference type="ARBA" id="ARBA00023154"/>
    </source>
</evidence>
<dbReference type="CDD" id="cd00950">
    <property type="entry name" value="DHDPS"/>
    <property type="match status" value="1"/>
</dbReference>
<dbReference type="PRINTS" id="PR00146">
    <property type="entry name" value="DHPICSNTHASE"/>
</dbReference>
<evidence type="ECO:0000256" key="2">
    <source>
        <dbReference type="ARBA" id="ARBA00005120"/>
    </source>
</evidence>
<dbReference type="NCBIfam" id="TIGR00674">
    <property type="entry name" value="dapA"/>
    <property type="match status" value="1"/>
</dbReference>
<dbReference type="InterPro" id="IPR020625">
    <property type="entry name" value="Schiff_base-form_aldolases_AS"/>
</dbReference>